<evidence type="ECO:0000313" key="1">
    <source>
        <dbReference type="EMBL" id="OWK45107.1"/>
    </source>
</evidence>
<proteinExistence type="predicted"/>
<dbReference type="RefSeq" id="WP_088252882.1">
    <property type="nucleotide sequence ID" value="NZ_NIDE01000002.1"/>
</dbReference>
<organism evidence="1 2">
    <name type="scientific">Fimbriiglobus ruber</name>
    <dbReference type="NCBI Taxonomy" id="1908690"/>
    <lineage>
        <taxon>Bacteria</taxon>
        <taxon>Pseudomonadati</taxon>
        <taxon>Planctomycetota</taxon>
        <taxon>Planctomycetia</taxon>
        <taxon>Gemmatales</taxon>
        <taxon>Gemmataceae</taxon>
        <taxon>Fimbriiglobus</taxon>
    </lineage>
</organism>
<sequence>MADIKPLTETFRSATTSVERANVLGELALIADDTTNAALKRFLVAAAEASTDEADESLRIAALEMFRWLTFPNDRYRQRVIKWVLGRIDKAGRRSNERVYAITTCRLWIDKPRVRARLLRLVDDETEDEGLRSLALDCFSRYQPGEAPANVIETCERLRGNSALGRTAAYVLRRIR</sequence>
<protein>
    <recommendedName>
        <fullName evidence="3">HEAT repeat domain-containing protein</fullName>
    </recommendedName>
</protein>
<keyword evidence="2" id="KW-1185">Reference proteome</keyword>
<dbReference type="EMBL" id="NIDE01000002">
    <property type="protein sequence ID" value="OWK45107.1"/>
    <property type="molecule type" value="Genomic_DNA"/>
</dbReference>
<dbReference type="Proteomes" id="UP000214646">
    <property type="component" value="Unassembled WGS sequence"/>
</dbReference>
<gene>
    <name evidence="1" type="ORF">FRUB_01438</name>
</gene>
<comment type="caution">
    <text evidence="1">The sequence shown here is derived from an EMBL/GenBank/DDBJ whole genome shotgun (WGS) entry which is preliminary data.</text>
</comment>
<dbReference type="AlphaFoldDB" id="A0A225E9K6"/>
<reference evidence="2" key="1">
    <citation type="submission" date="2017-06" db="EMBL/GenBank/DDBJ databases">
        <title>Genome analysis of Fimbriiglobus ruber SP5, the first member of the order Planctomycetales with confirmed chitinolytic capability.</title>
        <authorList>
            <person name="Ravin N.V."/>
            <person name="Rakitin A.L."/>
            <person name="Ivanova A.A."/>
            <person name="Beletsky A.V."/>
            <person name="Kulichevskaya I.S."/>
            <person name="Mardanov A.V."/>
            <person name="Dedysh S.N."/>
        </authorList>
    </citation>
    <scope>NUCLEOTIDE SEQUENCE [LARGE SCALE GENOMIC DNA]</scope>
    <source>
        <strain evidence="2">SP5</strain>
    </source>
</reference>
<name>A0A225E9K6_9BACT</name>
<evidence type="ECO:0000313" key="2">
    <source>
        <dbReference type="Proteomes" id="UP000214646"/>
    </source>
</evidence>
<evidence type="ECO:0008006" key="3">
    <source>
        <dbReference type="Google" id="ProtNLM"/>
    </source>
</evidence>
<accession>A0A225E9K6</accession>